<comment type="caution">
    <text evidence="1">The sequence shown here is derived from an EMBL/GenBank/DDBJ whole genome shotgun (WGS) entry which is preliminary data.</text>
</comment>
<accession>A0ABS3GPF5</accession>
<sequence>MKQVIRLSTKYFCHCLWWLFDDGGVEYFPAERLSISLALRNEVENWEAWYSSSYCDECPANSAFSHPQEEAAFWRVGILLQHKLQKELGDGL</sequence>
<proteinExistence type="predicted"/>
<reference evidence="1 2" key="1">
    <citation type="submission" date="2021-03" db="EMBL/GenBank/DDBJ databases">
        <title>First Case of infection caused by Chromobacterium haemolyticum derived from water in China.</title>
        <authorList>
            <person name="Chen J."/>
            <person name="Liu C."/>
        </authorList>
    </citation>
    <scope>NUCLEOTIDE SEQUENCE [LARGE SCALE GENOMIC DNA]</scope>
    <source>
        <strain evidence="1 2">WJ-5</strain>
    </source>
</reference>
<dbReference type="EMBL" id="JAFLRD010000010">
    <property type="protein sequence ID" value="MBO0416482.1"/>
    <property type="molecule type" value="Genomic_DNA"/>
</dbReference>
<evidence type="ECO:0000313" key="1">
    <source>
        <dbReference type="EMBL" id="MBO0416482.1"/>
    </source>
</evidence>
<dbReference type="RefSeq" id="WP_152596958.1">
    <property type="nucleotide sequence ID" value="NZ_JAEILV010000009.1"/>
</dbReference>
<name>A0ABS3GPF5_9NEIS</name>
<protein>
    <submittedName>
        <fullName evidence="1">Uncharacterized protein</fullName>
    </submittedName>
</protein>
<gene>
    <name evidence="1" type="ORF">J1C50_13290</name>
</gene>
<dbReference type="Proteomes" id="UP000664349">
    <property type="component" value="Unassembled WGS sequence"/>
</dbReference>
<evidence type="ECO:0000313" key="2">
    <source>
        <dbReference type="Proteomes" id="UP000664349"/>
    </source>
</evidence>
<keyword evidence="2" id="KW-1185">Reference proteome</keyword>
<organism evidence="1 2">
    <name type="scientific">Chromobacterium haemolyticum</name>
    <dbReference type="NCBI Taxonomy" id="394935"/>
    <lineage>
        <taxon>Bacteria</taxon>
        <taxon>Pseudomonadati</taxon>
        <taxon>Pseudomonadota</taxon>
        <taxon>Betaproteobacteria</taxon>
        <taxon>Neisseriales</taxon>
        <taxon>Chromobacteriaceae</taxon>
        <taxon>Chromobacterium</taxon>
    </lineage>
</organism>